<dbReference type="EMBL" id="BAAAOG010000001">
    <property type="protein sequence ID" value="GAA1949823.1"/>
    <property type="molecule type" value="Genomic_DNA"/>
</dbReference>
<keyword evidence="2" id="KW-0812">Transmembrane</keyword>
<feature type="transmembrane region" description="Helical" evidence="2">
    <location>
        <begin position="58"/>
        <end position="80"/>
    </location>
</feature>
<sequence length="158" mass="15930">MNPRPALLRSIPFWILVAASLATIVLGWWILTTKLNQMSAALTNGSATVRDVYVGPSVALVGAVLIGVGAIGILLALAVATAASLRPKAAVEIVEPIAWTDENPVGSFAPLAPAAPVAEEAPAAAAPVADAAVFDEPTPVAEPAPVAAEPPADTETGR</sequence>
<keyword evidence="2" id="KW-1133">Transmembrane helix</keyword>
<feature type="region of interest" description="Disordered" evidence="1">
    <location>
        <begin position="139"/>
        <end position="158"/>
    </location>
</feature>
<protein>
    <recommendedName>
        <fullName evidence="5">Dinucleotide-utilizing enzyme</fullName>
    </recommendedName>
</protein>
<evidence type="ECO:0000313" key="4">
    <source>
        <dbReference type="Proteomes" id="UP001499933"/>
    </source>
</evidence>
<dbReference type="RefSeq" id="WP_344091775.1">
    <property type="nucleotide sequence ID" value="NZ_BAAAOG010000001.1"/>
</dbReference>
<proteinExistence type="predicted"/>
<evidence type="ECO:0000313" key="3">
    <source>
        <dbReference type="EMBL" id="GAA1949823.1"/>
    </source>
</evidence>
<gene>
    <name evidence="3" type="ORF">GCM10009776_09810</name>
</gene>
<comment type="caution">
    <text evidence="3">The sequence shown here is derived from an EMBL/GenBank/DDBJ whole genome shotgun (WGS) entry which is preliminary data.</text>
</comment>
<accession>A0ABN2QDI3</accession>
<keyword evidence="2" id="KW-0472">Membrane</keyword>
<keyword evidence="4" id="KW-1185">Reference proteome</keyword>
<evidence type="ECO:0000256" key="2">
    <source>
        <dbReference type="SAM" id="Phobius"/>
    </source>
</evidence>
<evidence type="ECO:0008006" key="5">
    <source>
        <dbReference type="Google" id="ProtNLM"/>
    </source>
</evidence>
<organism evidence="3 4">
    <name type="scientific">Microbacterium deminutum</name>
    <dbReference type="NCBI Taxonomy" id="344164"/>
    <lineage>
        <taxon>Bacteria</taxon>
        <taxon>Bacillati</taxon>
        <taxon>Actinomycetota</taxon>
        <taxon>Actinomycetes</taxon>
        <taxon>Micrococcales</taxon>
        <taxon>Microbacteriaceae</taxon>
        <taxon>Microbacterium</taxon>
    </lineage>
</organism>
<dbReference type="Proteomes" id="UP001499933">
    <property type="component" value="Unassembled WGS sequence"/>
</dbReference>
<feature type="transmembrane region" description="Helical" evidence="2">
    <location>
        <begin position="12"/>
        <end position="31"/>
    </location>
</feature>
<reference evidence="3 4" key="1">
    <citation type="journal article" date="2019" name="Int. J. Syst. Evol. Microbiol.">
        <title>The Global Catalogue of Microorganisms (GCM) 10K type strain sequencing project: providing services to taxonomists for standard genome sequencing and annotation.</title>
        <authorList>
            <consortium name="The Broad Institute Genomics Platform"/>
            <consortium name="The Broad Institute Genome Sequencing Center for Infectious Disease"/>
            <person name="Wu L."/>
            <person name="Ma J."/>
        </authorList>
    </citation>
    <scope>NUCLEOTIDE SEQUENCE [LARGE SCALE GENOMIC DNA]</scope>
    <source>
        <strain evidence="3 4">JCM 14901</strain>
    </source>
</reference>
<name>A0ABN2QDI3_9MICO</name>
<evidence type="ECO:0000256" key="1">
    <source>
        <dbReference type="SAM" id="MobiDB-lite"/>
    </source>
</evidence>